<organism evidence="1">
    <name type="scientific">marine metagenome</name>
    <dbReference type="NCBI Taxonomy" id="408172"/>
    <lineage>
        <taxon>unclassified sequences</taxon>
        <taxon>metagenomes</taxon>
        <taxon>ecological metagenomes</taxon>
    </lineage>
</organism>
<evidence type="ECO:0000313" key="1">
    <source>
        <dbReference type="EMBL" id="SVD96233.1"/>
    </source>
</evidence>
<dbReference type="EMBL" id="UINC01184830">
    <property type="protein sequence ID" value="SVD96233.1"/>
    <property type="molecule type" value="Genomic_DNA"/>
</dbReference>
<protein>
    <submittedName>
        <fullName evidence="1">Uncharacterized protein</fullName>
    </submittedName>
</protein>
<accession>A0A382ZLC3</accession>
<proteinExistence type="predicted"/>
<name>A0A382ZLC3_9ZZZZ</name>
<gene>
    <name evidence="1" type="ORF">METZ01_LOCUS449087</name>
</gene>
<dbReference type="AlphaFoldDB" id="A0A382ZLC3"/>
<sequence length="44" mass="5321">MLHEDRELFEKLKQNCRSYAEKNFSSRNAEIILKGYDEKETLRS</sequence>
<reference evidence="1" key="1">
    <citation type="submission" date="2018-05" db="EMBL/GenBank/DDBJ databases">
        <authorList>
            <person name="Lanie J.A."/>
            <person name="Ng W.-L."/>
            <person name="Kazmierczak K.M."/>
            <person name="Andrzejewski T.M."/>
            <person name="Davidsen T.M."/>
            <person name="Wayne K.J."/>
            <person name="Tettelin H."/>
            <person name="Glass J.I."/>
            <person name="Rusch D."/>
            <person name="Podicherti R."/>
            <person name="Tsui H.-C.T."/>
            <person name="Winkler M.E."/>
        </authorList>
    </citation>
    <scope>NUCLEOTIDE SEQUENCE</scope>
</reference>